<feature type="coiled-coil region" evidence="1">
    <location>
        <begin position="1367"/>
        <end position="1394"/>
    </location>
</feature>
<keyword evidence="1" id="KW-0175">Coiled coil</keyword>
<dbReference type="Proteomes" id="UP000182902">
    <property type="component" value="Unassembled WGS sequence"/>
</dbReference>
<dbReference type="Pfam" id="PF20178">
    <property type="entry name" value="ToxA_N"/>
    <property type="match status" value="1"/>
</dbReference>
<dbReference type="EMBL" id="FNOX01000011">
    <property type="protein sequence ID" value="SDZ51371.1"/>
    <property type="molecule type" value="Genomic_DNA"/>
</dbReference>
<protein>
    <recommendedName>
        <fullName evidence="3">Dermonecrotic toxin N-terminal domain-containing protein</fullName>
    </recommendedName>
</protein>
<organism evidence="4 5">
    <name type="scientific">Pseudomonas salomonii</name>
    <dbReference type="NCBI Taxonomy" id="191391"/>
    <lineage>
        <taxon>Bacteria</taxon>
        <taxon>Pseudomonadati</taxon>
        <taxon>Pseudomonadota</taxon>
        <taxon>Gammaproteobacteria</taxon>
        <taxon>Pseudomonadales</taxon>
        <taxon>Pseudomonadaceae</taxon>
        <taxon>Pseudomonas</taxon>
    </lineage>
</organism>
<feature type="region of interest" description="Disordered" evidence="2">
    <location>
        <begin position="784"/>
        <end position="803"/>
    </location>
</feature>
<dbReference type="InterPro" id="IPR046673">
    <property type="entry name" value="ToxA_N"/>
</dbReference>
<name>A0A1H3TNH8_9PSED</name>
<evidence type="ECO:0000256" key="1">
    <source>
        <dbReference type="SAM" id="Coils"/>
    </source>
</evidence>
<feature type="domain" description="Dermonecrotic toxin N-terminal" evidence="3">
    <location>
        <begin position="380"/>
        <end position="632"/>
    </location>
</feature>
<evidence type="ECO:0000313" key="4">
    <source>
        <dbReference type="EMBL" id="SDZ51371.1"/>
    </source>
</evidence>
<feature type="region of interest" description="Disordered" evidence="2">
    <location>
        <begin position="1247"/>
        <end position="1267"/>
    </location>
</feature>
<evidence type="ECO:0000259" key="3">
    <source>
        <dbReference type="Pfam" id="PF20178"/>
    </source>
</evidence>
<proteinExistence type="predicted"/>
<accession>A0A1H3TNH8</accession>
<gene>
    <name evidence="4" type="ORF">SAMN05216247_111204</name>
</gene>
<evidence type="ECO:0000313" key="5">
    <source>
        <dbReference type="Proteomes" id="UP000182902"/>
    </source>
</evidence>
<dbReference type="RefSeq" id="WP_069785752.1">
    <property type="nucleotide sequence ID" value="NZ_FNOX01000011.1"/>
</dbReference>
<sequence>MPNDTVNNHRPPTTYELLTQLTSGPTIREVAATALRSAIKALYPTLEIEPDLAMVVSPQWEVVGNDVVRAPATVEPLTSVLARQALSSERVTYIDGQHFLTLQPYALIPVHLAVKIDAIARLINELSDLLFTAFQEQQLDFWNASNGATGPRWQAFSSTLRKVWNITEEQGLSEHESAMARGFFQEPDLARRSLKDPYKTHAYLVDVDILDAGLSTHVSFLDITVLVGEHANRPMILTHSLVSGYETFESLAQFGAALPARMSAPDRDATLQWRLYEPDGNFFDTLACNLISLQIDAIGSYGESGLEDPVEAQAPATTVARIVPSIEEMSDHQLSNIRDIHRQLPGWLASATDSDIAAYGRYMINLAQLHSHYHGETFQDGIPAIRDYARTQLQNLIRSPEEGARLNLDNIEIVIESPVLWGTFIVPGAVDTTRRSLIDLALENLTGLPTGNVTVHYNGRGSDTPAWLTYSYLKDVIEDIDIGQRYPALVKQQLLDDPTQSSHRQQLYIGHLQIQLPLLALQMKIRSQSGFDELGYRYVAAVMHTDEHARHVDGHPIVMRCLAFVPSLRPGPEHDVVTNMFVIGPKHSDNGPCVLYRPLLEPALMQFASRQNLLYAIKHDRSLRESVLAWLPEAQRFNYAQYVFPDTLPSPWTVVRALVEPLTVLYMSGPVTLSDEEMGNDIFATLFKANANAMVELATRQSVSNVQKRWATFRQAGWQIFNAALPFMGRTLGIAAWVWQIMDDLQAAEEAVNKSDQPASWTALVDVFLNLGMALTLHIALRHPGAPKRSAPPRVRAEPKKTTIETVDTPSVNEKTLTSVQQATISDSQLSAKHQGPVHTRGALSHSRLGLAKTLDSFKVAKPEKLGEQNKNPGHHLNLYPLADKWYAPVSERWFEVTVDDNDSVVIIDPKEPSRTGPPLIGNLAGQWFVDVRLRLRGGGLRNRRRAVKIDQPARIAALMTQLNAFDAVAARQQLDVLEAEPALDAAPGPSTDLRRTTFISKVDGRLAAYDEAISQLKSLSIIDTVPTYQSNMSGYLKQQLQLTQIALDQQVVSYREALKSSASILDAEVDIDYKNQVRSAQDLSTLNQAIIKRLQFINDRFNDLRALGDEGAAVIRKTIGELPQLTLTELKSLEIILGRYLCIDEEQRQIPATLRERMGQIVDSAELNVESFNEIVERGNGASLDERIDVLNSLVEQFSSADQRLLDLHADYPQHLHKSRLESFRQQIGEFSQRAVRDLAQLLRAKKALEPKPGGSKTEPRPRRKVIKTRHHGLVMGEPRETDSSLVDVKASMTGKVIATFHEKSPGVWVTRHKTALHPPAPVSVDLDTSINAGKTLLEAEKAEVRKYQGFSTKPWHAAQDVQDMFDDYARTLEAASKNIEEALTQRNLTESDHASAAVTNRNLNDAAQRFYRLGKKTYIDMIKRQLPTADRVNWLHSEGLITIARVGKRRPLKGPWKDYLDEYEIRDKENGAVLWFAHFHYETKDAEPENFTKGHLKTREQQRLGGSHQRTGPSDWELIEIHRSRISEQLAESLFFNRRAAMPSTPGASASAPSR</sequence>
<reference evidence="4 5" key="1">
    <citation type="submission" date="2016-10" db="EMBL/GenBank/DDBJ databases">
        <authorList>
            <person name="de Groot N.N."/>
        </authorList>
    </citation>
    <scope>NUCLEOTIDE SEQUENCE [LARGE SCALE GENOMIC DNA]</scope>
    <source>
        <strain evidence="4 5">ICMP 14252</strain>
    </source>
</reference>
<evidence type="ECO:0000256" key="2">
    <source>
        <dbReference type="SAM" id="MobiDB-lite"/>
    </source>
</evidence>